<evidence type="ECO:0000313" key="4">
    <source>
        <dbReference type="Proteomes" id="UP000267464"/>
    </source>
</evidence>
<feature type="signal peptide" evidence="1">
    <location>
        <begin position="1"/>
        <end position="35"/>
    </location>
</feature>
<keyword evidence="1" id="KW-0732">Signal</keyword>
<dbReference type="AlphaFoldDB" id="A0A3N7HNN4"/>
<feature type="domain" description="Ice-binding protein C-terminal" evidence="2">
    <location>
        <begin position="198"/>
        <end position="222"/>
    </location>
</feature>
<evidence type="ECO:0000256" key="1">
    <source>
        <dbReference type="SAM" id="SignalP"/>
    </source>
</evidence>
<dbReference type="NCBIfam" id="TIGR02595">
    <property type="entry name" value="PEP_CTERM"/>
    <property type="match status" value="1"/>
</dbReference>
<sequence>MVWSIDWRPIQKTFRRKSMRALIAALLLTCSVAQAGTYSISVTDPSLVLRDLDPSDGITPALTLFYGTSVADWNKPLVCSGEFWSDYTDMKSCPAVSLYGTLSAHSAIDWNGTVTIDVHLLPVTATQSENVALYGGGSGYTNAATHSEFEINPYVRSTDSHESFAASLFLANDTDGPANFEMHLGFEAFQQSSDYPRPVPEPSTYLLMLGGLAALPLLRRKRAQGRVR</sequence>
<dbReference type="Pfam" id="PF07589">
    <property type="entry name" value="PEP-CTERM"/>
    <property type="match status" value="1"/>
</dbReference>
<dbReference type="Proteomes" id="UP000267464">
    <property type="component" value="Unassembled WGS sequence"/>
</dbReference>
<reference evidence="3 4" key="1">
    <citation type="submission" date="2018-08" db="EMBL/GenBank/DDBJ databases">
        <authorList>
            <person name="Khan S.A."/>
            <person name="Jeon C.O."/>
            <person name="Chun B.H."/>
            <person name="Jeong S.E."/>
        </authorList>
    </citation>
    <scope>NUCLEOTIDE SEQUENCE [LARGE SCALE GENOMIC DNA]</scope>
    <source>
        <strain evidence="3 4">S-16</strain>
    </source>
</reference>
<reference evidence="3 4" key="2">
    <citation type="submission" date="2018-12" db="EMBL/GenBank/DDBJ databases">
        <title>Rhizobacter gummiphilus sp. nov., a rubber-degrading bacterium isolated from the soil of a botanical garden in Japan.</title>
        <authorList>
            <person name="Shunsuke S.S."/>
        </authorList>
    </citation>
    <scope>NUCLEOTIDE SEQUENCE [LARGE SCALE GENOMIC DNA]</scope>
    <source>
        <strain evidence="3 4">S-16</strain>
    </source>
</reference>
<evidence type="ECO:0000259" key="2">
    <source>
        <dbReference type="Pfam" id="PF07589"/>
    </source>
</evidence>
<dbReference type="InterPro" id="IPR013424">
    <property type="entry name" value="Ice-binding_C"/>
</dbReference>
<accession>A0A3N7HNN4</accession>
<dbReference type="EMBL" id="QUSW01000005">
    <property type="protein sequence ID" value="RQP23273.1"/>
    <property type="molecule type" value="Genomic_DNA"/>
</dbReference>
<evidence type="ECO:0000313" key="3">
    <source>
        <dbReference type="EMBL" id="RQP23273.1"/>
    </source>
</evidence>
<keyword evidence="4" id="KW-1185">Reference proteome</keyword>
<gene>
    <name evidence="3" type="ORF">DZC73_19405</name>
</gene>
<name>A0A3N7HNN4_9BURK</name>
<comment type="caution">
    <text evidence="3">The sequence shown here is derived from an EMBL/GenBank/DDBJ whole genome shotgun (WGS) entry which is preliminary data.</text>
</comment>
<proteinExistence type="predicted"/>
<protein>
    <submittedName>
        <fullName evidence="3">PEP-CTERM sorting domain-containing protein</fullName>
    </submittedName>
</protein>
<feature type="chain" id="PRO_5018168987" evidence="1">
    <location>
        <begin position="36"/>
        <end position="228"/>
    </location>
</feature>
<organism evidence="3 4">
    <name type="scientific">Piscinibacter terrae</name>
    <dbReference type="NCBI Taxonomy" id="2496871"/>
    <lineage>
        <taxon>Bacteria</taxon>
        <taxon>Pseudomonadati</taxon>
        <taxon>Pseudomonadota</taxon>
        <taxon>Betaproteobacteria</taxon>
        <taxon>Burkholderiales</taxon>
        <taxon>Sphaerotilaceae</taxon>
        <taxon>Piscinibacter</taxon>
    </lineage>
</organism>